<sequence>MTLTSGDLKNIKVLFNQVIDENESLVKKDDISHLPTKEEFYGREDKLMGELKTTREEIVILSDLNRKVNDNEERIEKIEEKLNLQPPS</sequence>
<gene>
    <name evidence="1" type="ORF">UT17_C0004G0292</name>
</gene>
<reference evidence="1 2" key="1">
    <citation type="journal article" date="2015" name="Nature">
        <title>rRNA introns, odd ribosomes, and small enigmatic genomes across a large radiation of phyla.</title>
        <authorList>
            <person name="Brown C.T."/>
            <person name="Hug L.A."/>
            <person name="Thomas B.C."/>
            <person name="Sharon I."/>
            <person name="Castelle C.J."/>
            <person name="Singh A."/>
            <person name="Wilkins M.J."/>
            <person name="Williams K.H."/>
            <person name="Banfield J.F."/>
        </authorList>
    </citation>
    <scope>NUCLEOTIDE SEQUENCE [LARGE SCALE GENOMIC DNA]</scope>
</reference>
<organism evidence="1 2">
    <name type="scientific">Candidatus Woesebacteria bacterium GW2011_GWB1_39_10</name>
    <dbReference type="NCBI Taxonomy" id="1618572"/>
    <lineage>
        <taxon>Bacteria</taxon>
        <taxon>Candidatus Woeseibacteriota</taxon>
    </lineage>
</organism>
<evidence type="ECO:0000313" key="1">
    <source>
        <dbReference type="EMBL" id="KKQ91944.1"/>
    </source>
</evidence>
<dbReference type="Proteomes" id="UP000034774">
    <property type="component" value="Unassembled WGS sequence"/>
</dbReference>
<protein>
    <submittedName>
        <fullName evidence="1">Uncharacterized protein</fullName>
    </submittedName>
</protein>
<dbReference type="AlphaFoldDB" id="A0A0G0P1E3"/>
<evidence type="ECO:0000313" key="2">
    <source>
        <dbReference type="Proteomes" id="UP000034774"/>
    </source>
</evidence>
<proteinExistence type="predicted"/>
<comment type="caution">
    <text evidence="1">The sequence shown here is derived from an EMBL/GenBank/DDBJ whole genome shotgun (WGS) entry which is preliminary data.</text>
</comment>
<accession>A0A0G0P1E3</accession>
<dbReference type="STRING" id="1618572.UT17_C0004G0292"/>
<name>A0A0G0P1E3_9BACT</name>
<dbReference type="EMBL" id="LBVU01000004">
    <property type="protein sequence ID" value="KKQ91944.1"/>
    <property type="molecule type" value="Genomic_DNA"/>
</dbReference>